<evidence type="ECO:0000256" key="1">
    <source>
        <dbReference type="SAM" id="MobiDB-lite"/>
    </source>
</evidence>
<feature type="region of interest" description="Disordered" evidence="1">
    <location>
        <begin position="492"/>
        <end position="546"/>
    </location>
</feature>
<reference evidence="3" key="1">
    <citation type="submission" date="2020-03" db="EMBL/GenBank/DDBJ databases">
        <title>Draft Genome Sequence of Cylindrodendrum hubeiense.</title>
        <authorList>
            <person name="Buettner E."/>
            <person name="Kellner H."/>
        </authorList>
    </citation>
    <scope>NUCLEOTIDE SEQUENCE</scope>
    <source>
        <strain evidence="3">IHI 201604</strain>
    </source>
</reference>
<comment type="caution">
    <text evidence="3">The sequence shown here is derived from an EMBL/GenBank/DDBJ whole genome shotgun (WGS) entry which is preliminary data.</text>
</comment>
<dbReference type="PANTHER" id="PTHR33112:SF16">
    <property type="entry name" value="HETEROKARYON INCOMPATIBILITY DOMAIN-CONTAINING PROTEIN"/>
    <property type="match status" value="1"/>
</dbReference>
<dbReference type="AlphaFoldDB" id="A0A9P5HJC5"/>
<evidence type="ECO:0000313" key="3">
    <source>
        <dbReference type="EMBL" id="KAF7556380.1"/>
    </source>
</evidence>
<dbReference type="Pfam" id="PF06985">
    <property type="entry name" value="HET"/>
    <property type="match status" value="1"/>
</dbReference>
<feature type="compositionally biased region" description="Polar residues" evidence="1">
    <location>
        <begin position="1"/>
        <end position="22"/>
    </location>
</feature>
<accession>A0A9P5HJC5</accession>
<feature type="region of interest" description="Disordered" evidence="1">
    <location>
        <begin position="1"/>
        <end position="37"/>
    </location>
</feature>
<gene>
    <name evidence="3" type="ORF">G7Z17_g1415</name>
</gene>
<feature type="compositionally biased region" description="Basic and acidic residues" evidence="1">
    <location>
        <begin position="509"/>
        <end position="535"/>
    </location>
</feature>
<dbReference type="Proteomes" id="UP000722485">
    <property type="component" value="Unassembled WGS sequence"/>
</dbReference>
<evidence type="ECO:0000313" key="4">
    <source>
        <dbReference type="Proteomes" id="UP000722485"/>
    </source>
</evidence>
<sequence>MASETTPQEQLVSVNDSPNNEGSHNEEPRNEEPRNEGPALLTVDNATLCSFCHDMCTKPPPTGTPYHLRPLPDLLKAASFCDYCALWVRSLEASASGLVEDGQEAALRTHPLLQGQFEPEEVELHYLSIHDWIGGAIEQRIAWPSMGTIWATLDLVPASDSSIINLKSLAPSDQSDVVWNGIKYWITECASNHTNCDVQRNTTWKPTRLLHLGSLSSPMEIRLVEGKSLPDAAQYLTLSHCWGDLQPLQLTSQTIHDFKSSLPMESLPKTFLDAFNVTRRLGHEYIWIDALCIVQDDPEDWALETGRMASVYSNSFLTIAATAAENASEGVFYPNEKRDVNSWLPARIHRSWGGQFSGDFYVCDYRDWWMKLGDAPLNRRGWAFQERILSPRVLHLGLEQVAFECPSMTACERLPYGSLSRIHGEIGGPGSSLTRFITTQKGDGARIPTMIGILGQWNELVRNYAHGQFAVETDKMVALSGIVDSFKSPVARSLHPKKPETLKPDAVSDEEKKEKEKIHPGDDASEDAKNEKSDSDEVPDESSAQNLFVGGLWRPDMEMQLAWRATSKVQTQQLSGIAPPGFGTRPETYIAPTWSWCSLNNARVEPQQSNPVDLPFTKVLEVKINPISRLDISAEDSGLKYCCAPESFIRLQCSLVPLAGYDNDNSLALPDFEGVGGPKEINSKNYWDAAFDEEATKAEMPCLVPTFVEMNRVSRAVHGLILDLHFNQETEERFYTRLGSFVLEDADDKKALWDAIEKFDLISPGTNSGALRCDGIQRPAEDGWNYAKKDGVLQRVICIK</sequence>
<dbReference type="PANTHER" id="PTHR33112">
    <property type="entry name" value="DOMAIN PROTEIN, PUTATIVE-RELATED"/>
    <property type="match status" value="1"/>
</dbReference>
<dbReference type="InterPro" id="IPR010730">
    <property type="entry name" value="HET"/>
</dbReference>
<feature type="domain" description="Heterokaryon incompatibility" evidence="2">
    <location>
        <begin position="235"/>
        <end position="386"/>
    </location>
</feature>
<feature type="compositionally biased region" description="Basic and acidic residues" evidence="1">
    <location>
        <begin position="23"/>
        <end position="35"/>
    </location>
</feature>
<name>A0A9P5HJC5_9HYPO</name>
<dbReference type="OrthoDB" id="5362512at2759"/>
<proteinExistence type="predicted"/>
<dbReference type="EMBL" id="JAANBB010000012">
    <property type="protein sequence ID" value="KAF7556380.1"/>
    <property type="molecule type" value="Genomic_DNA"/>
</dbReference>
<protein>
    <recommendedName>
        <fullName evidence="2">Heterokaryon incompatibility domain-containing protein</fullName>
    </recommendedName>
</protein>
<evidence type="ECO:0000259" key="2">
    <source>
        <dbReference type="Pfam" id="PF06985"/>
    </source>
</evidence>
<organism evidence="3 4">
    <name type="scientific">Cylindrodendrum hubeiense</name>
    <dbReference type="NCBI Taxonomy" id="595255"/>
    <lineage>
        <taxon>Eukaryota</taxon>
        <taxon>Fungi</taxon>
        <taxon>Dikarya</taxon>
        <taxon>Ascomycota</taxon>
        <taxon>Pezizomycotina</taxon>
        <taxon>Sordariomycetes</taxon>
        <taxon>Hypocreomycetidae</taxon>
        <taxon>Hypocreales</taxon>
        <taxon>Nectriaceae</taxon>
        <taxon>Cylindrodendrum</taxon>
    </lineage>
</organism>
<keyword evidence="4" id="KW-1185">Reference proteome</keyword>